<dbReference type="SUPFAM" id="SSF51197">
    <property type="entry name" value="Clavaminate synthase-like"/>
    <property type="match status" value="1"/>
</dbReference>
<evidence type="ECO:0000313" key="2">
    <source>
        <dbReference type="Proteomes" id="UP000194761"/>
    </source>
</evidence>
<dbReference type="Proteomes" id="UP000194761">
    <property type="component" value="Unassembled WGS sequence"/>
</dbReference>
<keyword evidence="2" id="KW-1185">Reference proteome</keyword>
<proteinExistence type="predicted"/>
<dbReference type="EMBL" id="NGFP01000084">
    <property type="protein sequence ID" value="OUC95309.1"/>
    <property type="molecule type" value="Genomic_DNA"/>
</dbReference>
<organism evidence="1 2">
    <name type="scientific">Streptosporangium minutum</name>
    <dbReference type="NCBI Taxonomy" id="569862"/>
    <lineage>
        <taxon>Bacteria</taxon>
        <taxon>Bacillati</taxon>
        <taxon>Actinomycetota</taxon>
        <taxon>Actinomycetes</taxon>
        <taxon>Streptosporangiales</taxon>
        <taxon>Streptosporangiaceae</taxon>
        <taxon>Streptosporangium</taxon>
    </lineage>
</organism>
<accession>A0A243RK86</accession>
<name>A0A243RK86_9ACTN</name>
<comment type="caution">
    <text evidence="1">The sequence shown here is derived from an EMBL/GenBank/DDBJ whole genome shotgun (WGS) entry which is preliminary data.</text>
</comment>
<sequence length="300" mass="33869">MTTVFSNSVVDDDTRRGLLYEGKVFTYSATPASKELVGLAQQLIAEAFGDHDPQTAQFDMPVEEFAALLAGLKPRFIHHPRCKELLPAVLEELGCSLDRTYFDVPRLRTSTSNDYLTSGISYAFHPHRDCWYSAPFNQLNWWIPVYPVVPENVMAFHPQYFDRPVRNGSARYDYAEWNRTSRLSAARHVRSDTREQPRPEEPIELDPQVRVVPEPGGVMLFSGAQLHSTVPNTSGRTRFSIDFRTVNIDDVRARRGAANVDAACTGTTLRDFVRCSDLDPMPEGLALEYEAEAEALARVR</sequence>
<dbReference type="AlphaFoldDB" id="A0A243RK86"/>
<evidence type="ECO:0000313" key="1">
    <source>
        <dbReference type="EMBL" id="OUC95309.1"/>
    </source>
</evidence>
<gene>
    <name evidence="1" type="ORF">CA984_19245</name>
</gene>
<dbReference type="RefSeq" id="WP_086574321.1">
    <property type="nucleotide sequence ID" value="NZ_NGFP01000084.1"/>
</dbReference>
<dbReference type="Gene3D" id="2.60.120.620">
    <property type="entry name" value="q2cbj1_9rhob like domain"/>
    <property type="match status" value="1"/>
</dbReference>
<reference evidence="1 2" key="1">
    <citation type="submission" date="2017-05" db="EMBL/GenBank/DDBJ databases">
        <title>Biotechnological potential of actinobacteria isolated from South African environments.</title>
        <authorList>
            <person name="Le Roes-Hill M."/>
            <person name="Prins A."/>
            <person name="Durrell K.A."/>
        </authorList>
    </citation>
    <scope>NUCLEOTIDE SEQUENCE [LARGE SCALE GENOMIC DNA]</scope>
    <source>
        <strain evidence="1">M26</strain>
    </source>
</reference>
<evidence type="ECO:0008006" key="3">
    <source>
        <dbReference type="Google" id="ProtNLM"/>
    </source>
</evidence>
<protein>
    <recommendedName>
        <fullName evidence="3">Phytanoyl-CoA dioxygenase</fullName>
    </recommendedName>
</protein>